<sequence length="51" mass="5769">MTSTALSIYNNLGQRLQLRPNIRYTLIVKNGYILALRAGEKQLRLPNLVVA</sequence>
<dbReference type="Proteomes" id="UP001596289">
    <property type="component" value="Unassembled WGS sequence"/>
</dbReference>
<gene>
    <name evidence="1" type="ORF">ACFQGP_10715</name>
</gene>
<evidence type="ECO:0000313" key="2">
    <source>
        <dbReference type="Proteomes" id="UP001596289"/>
    </source>
</evidence>
<comment type="caution">
    <text evidence="1">The sequence shown here is derived from an EMBL/GenBank/DDBJ whole genome shotgun (WGS) entry which is preliminary data.</text>
</comment>
<name>A0ABW1RIP0_9LACO</name>
<dbReference type="RefSeq" id="WP_164509586.1">
    <property type="nucleotide sequence ID" value="NZ_JBHSSL010000087.1"/>
</dbReference>
<keyword evidence="2" id="KW-1185">Reference proteome</keyword>
<accession>A0ABW1RIP0</accession>
<dbReference type="EMBL" id="JBHSSL010000087">
    <property type="protein sequence ID" value="MFC6171035.1"/>
    <property type="molecule type" value="Genomic_DNA"/>
</dbReference>
<protein>
    <submittedName>
        <fullName evidence="1">Uncharacterized protein</fullName>
    </submittedName>
</protein>
<organism evidence="1 2">
    <name type="scientific">Loigolactobacillus jiayinensis</name>
    <dbReference type="NCBI Taxonomy" id="2486016"/>
    <lineage>
        <taxon>Bacteria</taxon>
        <taxon>Bacillati</taxon>
        <taxon>Bacillota</taxon>
        <taxon>Bacilli</taxon>
        <taxon>Lactobacillales</taxon>
        <taxon>Lactobacillaceae</taxon>
        <taxon>Loigolactobacillus</taxon>
    </lineage>
</organism>
<reference evidence="2" key="1">
    <citation type="journal article" date="2019" name="Int. J. Syst. Evol. Microbiol.">
        <title>The Global Catalogue of Microorganisms (GCM) 10K type strain sequencing project: providing services to taxonomists for standard genome sequencing and annotation.</title>
        <authorList>
            <consortium name="The Broad Institute Genomics Platform"/>
            <consortium name="The Broad Institute Genome Sequencing Center for Infectious Disease"/>
            <person name="Wu L."/>
            <person name="Ma J."/>
        </authorList>
    </citation>
    <scope>NUCLEOTIDE SEQUENCE [LARGE SCALE GENOMIC DNA]</scope>
    <source>
        <strain evidence="2">CCM 8904</strain>
    </source>
</reference>
<evidence type="ECO:0000313" key="1">
    <source>
        <dbReference type="EMBL" id="MFC6171035.1"/>
    </source>
</evidence>
<proteinExistence type="predicted"/>